<dbReference type="EMBL" id="BNDY01000002">
    <property type="protein sequence ID" value="GHI35950.1"/>
    <property type="molecule type" value="Genomic_DNA"/>
</dbReference>
<dbReference type="Proteomes" id="UP001050808">
    <property type="component" value="Unassembled WGS sequence"/>
</dbReference>
<evidence type="ECO:0000313" key="2">
    <source>
        <dbReference type="Proteomes" id="UP001050808"/>
    </source>
</evidence>
<reference evidence="1" key="1">
    <citation type="submission" date="2024-05" db="EMBL/GenBank/DDBJ databases">
        <title>Whole genome shotgun sequence of Streptomyces violascens NBRC 12920.</title>
        <authorList>
            <person name="Komaki H."/>
            <person name="Tamura T."/>
        </authorList>
    </citation>
    <scope>NUCLEOTIDE SEQUENCE</scope>
    <source>
        <strain evidence="1">NBRC 12920</strain>
    </source>
</reference>
<protein>
    <submittedName>
        <fullName evidence="1">Uncharacterized protein</fullName>
    </submittedName>
</protein>
<sequence length="69" mass="7461">MRALAADDRDPRLVDLVKIQHVLLSHGDTSEAPVFRFPAPADRIAGVSHSAEPLVEHVLIPACLPSDEP</sequence>
<evidence type="ECO:0000313" key="1">
    <source>
        <dbReference type="EMBL" id="GHI35950.1"/>
    </source>
</evidence>
<comment type="caution">
    <text evidence="1">The sequence shown here is derived from an EMBL/GenBank/DDBJ whole genome shotgun (WGS) entry which is preliminary data.</text>
</comment>
<proteinExistence type="predicted"/>
<gene>
    <name evidence="1" type="ORF">Sviol_03580</name>
</gene>
<name>A0ABQ3QFA0_9ACTN</name>
<organism evidence="1 2">
    <name type="scientific">Streptomyces violascens</name>
    <dbReference type="NCBI Taxonomy" id="67381"/>
    <lineage>
        <taxon>Bacteria</taxon>
        <taxon>Bacillati</taxon>
        <taxon>Actinomycetota</taxon>
        <taxon>Actinomycetes</taxon>
        <taxon>Kitasatosporales</taxon>
        <taxon>Streptomycetaceae</taxon>
        <taxon>Streptomyces</taxon>
    </lineage>
</organism>
<accession>A0ABQ3QFA0</accession>
<keyword evidence="2" id="KW-1185">Reference proteome</keyword>